<evidence type="ECO:0000313" key="2">
    <source>
        <dbReference type="EMBL" id="RDB19294.1"/>
    </source>
</evidence>
<dbReference type="InParanoid" id="A0A369JIR2"/>
<dbReference type="Gene3D" id="1.20.1280.50">
    <property type="match status" value="1"/>
</dbReference>
<dbReference type="Proteomes" id="UP000076154">
    <property type="component" value="Unassembled WGS sequence"/>
</dbReference>
<feature type="coiled-coil region" evidence="1">
    <location>
        <begin position="39"/>
        <end position="80"/>
    </location>
</feature>
<organism evidence="2 3">
    <name type="scientific">Hypsizygus marmoreus</name>
    <name type="common">White beech mushroom</name>
    <name type="synonym">Agaricus marmoreus</name>
    <dbReference type="NCBI Taxonomy" id="39966"/>
    <lineage>
        <taxon>Eukaryota</taxon>
        <taxon>Fungi</taxon>
        <taxon>Dikarya</taxon>
        <taxon>Basidiomycota</taxon>
        <taxon>Agaricomycotina</taxon>
        <taxon>Agaricomycetes</taxon>
        <taxon>Agaricomycetidae</taxon>
        <taxon>Agaricales</taxon>
        <taxon>Tricholomatineae</taxon>
        <taxon>Lyophyllaceae</taxon>
        <taxon>Hypsizygus</taxon>
    </lineage>
</organism>
<sequence length="388" mass="44059">MPRFSFALFSPRFISLPQQSSIPEPTQPRKLPGQTHEHLHELQTKQRALETRVSELSRDLKTSEAALKRTRKQVIDLTNALAPISRVPDDILRSIFRTAYSDSAHQGQGAWRKPHHFTRRIASVTRRWRTIVTTDPSLFTHIDVWLERPLECLKLQLKRSSGTTTVPLAVTFDFGCHTWDDAWGTSISMESSAEFCAPRKHLDLMLAHVARWRTLSILAAGFRPVFDVFQHLKDLAAPALESVKVVAPSVHKEEANDFMIIVNPEHNEFRIFDGGAPLLRSVHVAGLEVPAYSDFPKEGLRRFRAVGKFKWSCKRFRDAVKGMVGLRELVINETLVKPVEGEDRVVEMPSVVSVRVENGYVGRWNGPSEALKWTIRNAEGTEFVLPFL</sequence>
<dbReference type="AlphaFoldDB" id="A0A369JIR2"/>
<proteinExistence type="predicted"/>
<reference evidence="2" key="1">
    <citation type="submission" date="2018-04" db="EMBL/GenBank/DDBJ databases">
        <title>Whole genome sequencing of Hypsizygus marmoreus.</title>
        <authorList>
            <person name="Choi I.-G."/>
            <person name="Min B."/>
            <person name="Kim J.-G."/>
            <person name="Kim S."/>
            <person name="Oh Y.-L."/>
            <person name="Kong W.-S."/>
            <person name="Park H."/>
            <person name="Jeong J."/>
            <person name="Song E.-S."/>
        </authorList>
    </citation>
    <scope>NUCLEOTIDE SEQUENCE [LARGE SCALE GENOMIC DNA]</scope>
    <source>
        <strain evidence="2">51987-8</strain>
    </source>
</reference>
<evidence type="ECO:0000313" key="3">
    <source>
        <dbReference type="Proteomes" id="UP000076154"/>
    </source>
</evidence>
<name>A0A369JIR2_HYPMA</name>
<protein>
    <recommendedName>
        <fullName evidence="4">F-box domain-containing protein</fullName>
    </recommendedName>
</protein>
<evidence type="ECO:0008006" key="4">
    <source>
        <dbReference type="Google" id="ProtNLM"/>
    </source>
</evidence>
<dbReference type="EMBL" id="LUEZ02000080">
    <property type="protein sequence ID" value="RDB19294.1"/>
    <property type="molecule type" value="Genomic_DNA"/>
</dbReference>
<accession>A0A369JIR2</accession>
<keyword evidence="1" id="KW-0175">Coiled coil</keyword>
<dbReference type="STRING" id="39966.A0A369JIR2"/>
<gene>
    <name evidence="2" type="ORF">Hypma_013592</name>
</gene>
<dbReference type="OrthoDB" id="2973282at2759"/>
<comment type="caution">
    <text evidence="2">The sequence shown here is derived from an EMBL/GenBank/DDBJ whole genome shotgun (WGS) entry which is preliminary data.</text>
</comment>
<evidence type="ECO:0000256" key="1">
    <source>
        <dbReference type="SAM" id="Coils"/>
    </source>
</evidence>
<keyword evidence="3" id="KW-1185">Reference proteome</keyword>